<evidence type="ECO:0000256" key="2">
    <source>
        <dbReference type="ARBA" id="ARBA00004141"/>
    </source>
</evidence>
<evidence type="ECO:0000256" key="9">
    <source>
        <dbReference type="ARBA" id="ARBA00023004"/>
    </source>
</evidence>
<feature type="transmembrane region" description="Helical" evidence="11">
    <location>
        <begin position="62"/>
        <end position="80"/>
    </location>
</feature>
<evidence type="ECO:0000256" key="4">
    <source>
        <dbReference type="ARBA" id="ARBA00022617"/>
    </source>
</evidence>
<name>A0A7S1MSP3_NEODS</name>
<dbReference type="GO" id="GO:0016020">
    <property type="term" value="C:membrane"/>
    <property type="evidence" value="ECO:0007669"/>
    <property type="project" value="UniProtKB-SubCell"/>
</dbReference>
<dbReference type="AlphaFoldDB" id="A0A7S1MSP3"/>
<evidence type="ECO:0000256" key="3">
    <source>
        <dbReference type="ARBA" id="ARBA00022448"/>
    </source>
</evidence>
<dbReference type="InterPro" id="IPR006593">
    <property type="entry name" value="Cyt_b561/ferric_Rdtase_TM"/>
</dbReference>
<evidence type="ECO:0000256" key="11">
    <source>
        <dbReference type="SAM" id="Phobius"/>
    </source>
</evidence>
<sequence length="223" mass="23876">MSDSSGTSVDVGKVATPPAESDNARMATVTLLRRMASVGLSCYMLALWRSPEPTALFQYHPLTMTAAFVGALPEGVHTALMMKRARSMTQRQTLGRRHMALSLAMGILTLCGYVAIYVNKNQRHKSHLATWHGLIGAVCVLATLAQTFCGMIVYFRISTNGVLISRLRNAHKYLGLAVVALGCASMGLGMQSNFATGLLTSASMKTAFAVASFVFCASAYVAE</sequence>
<dbReference type="Pfam" id="PF03188">
    <property type="entry name" value="Cytochrom_B561"/>
    <property type="match status" value="1"/>
</dbReference>
<evidence type="ECO:0000256" key="6">
    <source>
        <dbReference type="ARBA" id="ARBA00022723"/>
    </source>
</evidence>
<dbReference type="PANTHER" id="PTHR15422:SF45">
    <property type="entry name" value="CYTOCHROME B561 DOMAIN-CONTAINING PROTEIN"/>
    <property type="match status" value="1"/>
</dbReference>
<evidence type="ECO:0000259" key="12">
    <source>
        <dbReference type="PROSITE" id="PS50939"/>
    </source>
</evidence>
<feature type="transmembrane region" description="Helical" evidence="11">
    <location>
        <begin position="130"/>
        <end position="153"/>
    </location>
</feature>
<feature type="transmembrane region" description="Helical" evidence="11">
    <location>
        <begin position="100"/>
        <end position="118"/>
    </location>
</feature>
<keyword evidence="8 11" id="KW-1133">Transmembrane helix</keyword>
<keyword evidence="6" id="KW-0479">Metal-binding</keyword>
<accession>A0A7S1MSP3</accession>
<evidence type="ECO:0000313" key="13">
    <source>
        <dbReference type="EMBL" id="CAD9139912.1"/>
    </source>
</evidence>
<evidence type="ECO:0000256" key="5">
    <source>
        <dbReference type="ARBA" id="ARBA00022692"/>
    </source>
</evidence>
<keyword evidence="9" id="KW-0408">Iron</keyword>
<evidence type="ECO:0000256" key="10">
    <source>
        <dbReference type="ARBA" id="ARBA00023136"/>
    </source>
</evidence>
<comment type="cofactor">
    <cofactor evidence="1">
        <name>heme b</name>
        <dbReference type="ChEBI" id="CHEBI:60344"/>
    </cofactor>
</comment>
<feature type="transmembrane region" description="Helical" evidence="11">
    <location>
        <begin position="202"/>
        <end position="222"/>
    </location>
</feature>
<dbReference type="SMART" id="SM00665">
    <property type="entry name" value="B561"/>
    <property type="match status" value="1"/>
</dbReference>
<proteinExistence type="predicted"/>
<keyword evidence="5 11" id="KW-0812">Transmembrane</keyword>
<organism evidence="13">
    <name type="scientific">Neobodo designis</name>
    <name type="common">Flagellated protozoan</name>
    <name type="synonym">Bodo designis</name>
    <dbReference type="NCBI Taxonomy" id="312471"/>
    <lineage>
        <taxon>Eukaryota</taxon>
        <taxon>Discoba</taxon>
        <taxon>Euglenozoa</taxon>
        <taxon>Kinetoplastea</taxon>
        <taxon>Metakinetoplastina</taxon>
        <taxon>Neobodonida</taxon>
        <taxon>Neobodo</taxon>
    </lineage>
</organism>
<evidence type="ECO:0000256" key="1">
    <source>
        <dbReference type="ARBA" id="ARBA00001970"/>
    </source>
</evidence>
<protein>
    <recommendedName>
        <fullName evidence="12">Cytochrome b561 domain-containing protein</fullName>
    </recommendedName>
</protein>
<keyword evidence="4" id="KW-0349">Heme</keyword>
<dbReference type="InterPro" id="IPR045150">
    <property type="entry name" value="CYB561D1/2"/>
</dbReference>
<keyword evidence="10 11" id="KW-0472">Membrane</keyword>
<keyword evidence="3" id="KW-0813">Transport</keyword>
<evidence type="ECO:0000256" key="8">
    <source>
        <dbReference type="ARBA" id="ARBA00022989"/>
    </source>
</evidence>
<reference evidence="13" key="1">
    <citation type="submission" date="2021-01" db="EMBL/GenBank/DDBJ databases">
        <authorList>
            <person name="Corre E."/>
            <person name="Pelletier E."/>
            <person name="Niang G."/>
            <person name="Scheremetjew M."/>
            <person name="Finn R."/>
            <person name="Kale V."/>
            <person name="Holt S."/>
            <person name="Cochrane G."/>
            <person name="Meng A."/>
            <person name="Brown T."/>
            <person name="Cohen L."/>
        </authorList>
    </citation>
    <scope>NUCLEOTIDE SEQUENCE</scope>
    <source>
        <strain evidence="13">CCAP 1951/1</strain>
    </source>
</reference>
<evidence type="ECO:0000256" key="7">
    <source>
        <dbReference type="ARBA" id="ARBA00022982"/>
    </source>
</evidence>
<dbReference type="PROSITE" id="PS50939">
    <property type="entry name" value="CYTOCHROME_B561"/>
    <property type="match status" value="1"/>
</dbReference>
<feature type="domain" description="Cytochrome b561" evidence="12">
    <location>
        <begin position="24"/>
        <end position="223"/>
    </location>
</feature>
<comment type="subcellular location">
    <subcellularLocation>
        <location evidence="2">Membrane</location>
        <topology evidence="2">Multi-pass membrane protein</topology>
    </subcellularLocation>
</comment>
<dbReference type="EMBL" id="HBGF01040454">
    <property type="protein sequence ID" value="CAD9139912.1"/>
    <property type="molecule type" value="Transcribed_RNA"/>
</dbReference>
<feature type="transmembrane region" description="Helical" evidence="11">
    <location>
        <begin position="173"/>
        <end position="190"/>
    </location>
</feature>
<dbReference type="GO" id="GO:0046872">
    <property type="term" value="F:metal ion binding"/>
    <property type="evidence" value="ECO:0007669"/>
    <property type="project" value="UniProtKB-KW"/>
</dbReference>
<dbReference type="GO" id="GO:0140575">
    <property type="term" value="F:transmembrane monodehydroascorbate reductase activity"/>
    <property type="evidence" value="ECO:0007669"/>
    <property type="project" value="InterPro"/>
</dbReference>
<dbReference type="Gene3D" id="1.20.120.1770">
    <property type="match status" value="1"/>
</dbReference>
<dbReference type="PANTHER" id="PTHR15422">
    <property type="entry name" value="OS05G0565100 PROTEIN"/>
    <property type="match status" value="1"/>
</dbReference>
<gene>
    <name evidence="13" type="ORF">NDES1114_LOCUS27108</name>
</gene>
<keyword evidence="7" id="KW-0249">Electron transport</keyword>